<organism evidence="2 3">
    <name type="scientific">Haloactinomyces albus</name>
    <dbReference type="NCBI Taxonomy" id="1352928"/>
    <lineage>
        <taxon>Bacteria</taxon>
        <taxon>Bacillati</taxon>
        <taxon>Actinomycetota</taxon>
        <taxon>Actinomycetes</taxon>
        <taxon>Actinopolysporales</taxon>
        <taxon>Actinopolysporaceae</taxon>
        <taxon>Haloactinomyces</taxon>
    </lineage>
</organism>
<protein>
    <submittedName>
        <fullName evidence="2">Acyl carrier protein</fullName>
    </submittedName>
</protein>
<feature type="domain" description="Carrier" evidence="1">
    <location>
        <begin position="28"/>
        <end position="68"/>
    </location>
</feature>
<reference evidence="2" key="1">
    <citation type="submission" date="2023-07" db="EMBL/GenBank/DDBJ databases">
        <title>Sequencing the genomes of 1000 actinobacteria strains.</title>
        <authorList>
            <person name="Klenk H.-P."/>
        </authorList>
    </citation>
    <scope>NUCLEOTIDE SEQUENCE</scope>
    <source>
        <strain evidence="2">DSM 45977</strain>
    </source>
</reference>
<gene>
    <name evidence="2" type="ORF">JOF55_003848</name>
</gene>
<dbReference type="SUPFAM" id="SSF47336">
    <property type="entry name" value="ACP-like"/>
    <property type="match status" value="1"/>
</dbReference>
<dbReference type="RefSeq" id="WP_310276131.1">
    <property type="nucleotide sequence ID" value="NZ_JAVDXW010000001.1"/>
</dbReference>
<evidence type="ECO:0000259" key="1">
    <source>
        <dbReference type="Pfam" id="PF00550"/>
    </source>
</evidence>
<proteinExistence type="predicted"/>
<dbReference type="Proteomes" id="UP001180845">
    <property type="component" value="Unassembled WGS sequence"/>
</dbReference>
<evidence type="ECO:0000313" key="2">
    <source>
        <dbReference type="EMBL" id="MDR7303667.1"/>
    </source>
</evidence>
<dbReference type="Pfam" id="PF00550">
    <property type="entry name" value="PP-binding"/>
    <property type="match status" value="1"/>
</dbReference>
<dbReference type="InterPro" id="IPR009081">
    <property type="entry name" value="PP-bd_ACP"/>
</dbReference>
<keyword evidence="3" id="KW-1185">Reference proteome</keyword>
<evidence type="ECO:0000313" key="3">
    <source>
        <dbReference type="Proteomes" id="UP001180845"/>
    </source>
</evidence>
<name>A0AAE3ZI70_9ACTN</name>
<dbReference type="InterPro" id="IPR036736">
    <property type="entry name" value="ACP-like_sf"/>
</dbReference>
<sequence length="75" mass="8356">MNTLDEFVTMMRDQIGLELTVELTSRGFDEVPGWDSVHLLGLVSAMEKRTGRSVPLPDILEASSLEDIFNLYVGV</sequence>
<dbReference type="EMBL" id="JAVDXW010000001">
    <property type="protein sequence ID" value="MDR7303667.1"/>
    <property type="molecule type" value="Genomic_DNA"/>
</dbReference>
<accession>A0AAE3ZI70</accession>
<comment type="caution">
    <text evidence="2">The sequence shown here is derived from an EMBL/GenBank/DDBJ whole genome shotgun (WGS) entry which is preliminary data.</text>
</comment>
<dbReference type="Gene3D" id="1.10.1200.10">
    <property type="entry name" value="ACP-like"/>
    <property type="match status" value="1"/>
</dbReference>
<dbReference type="AlphaFoldDB" id="A0AAE3ZI70"/>